<dbReference type="Pfam" id="PF00011">
    <property type="entry name" value="HSP20"/>
    <property type="match status" value="1"/>
</dbReference>
<evidence type="ECO:0000259" key="4">
    <source>
        <dbReference type="PROSITE" id="PS01031"/>
    </source>
</evidence>
<name>A0ABV7LPK8_9GAMM</name>
<proteinExistence type="inferred from homology"/>
<dbReference type="SUPFAM" id="SSF49764">
    <property type="entry name" value="HSP20-like chaperones"/>
    <property type="match status" value="1"/>
</dbReference>
<feature type="domain" description="SHSP" evidence="4">
    <location>
        <begin position="27"/>
        <end position="138"/>
    </location>
</feature>
<protein>
    <submittedName>
        <fullName evidence="5">Hsp20/alpha crystallin family protein</fullName>
    </submittedName>
</protein>
<evidence type="ECO:0000256" key="1">
    <source>
        <dbReference type="PROSITE-ProRule" id="PRU00285"/>
    </source>
</evidence>
<dbReference type="InterPro" id="IPR008978">
    <property type="entry name" value="HSP20-like_chaperone"/>
</dbReference>
<evidence type="ECO:0000313" key="6">
    <source>
        <dbReference type="Proteomes" id="UP001595579"/>
    </source>
</evidence>
<dbReference type="InterPro" id="IPR002068">
    <property type="entry name" value="A-crystallin/Hsp20_dom"/>
</dbReference>
<dbReference type="CDD" id="cd06464">
    <property type="entry name" value="ACD_sHsps-like"/>
    <property type="match status" value="1"/>
</dbReference>
<dbReference type="RefSeq" id="WP_386773860.1">
    <property type="nucleotide sequence ID" value="NZ_JBHRUG010000019.1"/>
</dbReference>
<reference evidence="6" key="1">
    <citation type="journal article" date="2019" name="Int. J. Syst. Evol. Microbiol.">
        <title>The Global Catalogue of Microorganisms (GCM) 10K type strain sequencing project: providing services to taxonomists for standard genome sequencing and annotation.</title>
        <authorList>
            <consortium name="The Broad Institute Genomics Platform"/>
            <consortium name="The Broad Institute Genome Sequencing Center for Infectious Disease"/>
            <person name="Wu L."/>
            <person name="Ma J."/>
        </authorList>
    </citation>
    <scope>NUCLEOTIDE SEQUENCE [LARGE SCALE GENOMIC DNA]</scope>
    <source>
        <strain evidence="6">CECT 7698</strain>
    </source>
</reference>
<dbReference type="EMBL" id="JBHRUG010000019">
    <property type="protein sequence ID" value="MFC3284165.1"/>
    <property type="molecule type" value="Genomic_DNA"/>
</dbReference>
<keyword evidence="6" id="KW-1185">Reference proteome</keyword>
<feature type="region of interest" description="Disordered" evidence="3">
    <location>
        <begin position="1"/>
        <end position="29"/>
    </location>
</feature>
<dbReference type="Proteomes" id="UP001595579">
    <property type="component" value="Unassembled WGS sequence"/>
</dbReference>
<dbReference type="Gene3D" id="2.60.40.790">
    <property type="match status" value="1"/>
</dbReference>
<sequence>MSDVTKRESSQDVTKRESSQDIAARERKDNALLPPVDIYEEGDALHVLADMPGVTRDGLHIEVDNNILSLEGEIRIDMPEGMSATYAEVRAQRYARRFTLSHEIDTEAIEARVDNGVLHLVLPKKETHRSRRIEVRAA</sequence>
<dbReference type="InterPro" id="IPR031107">
    <property type="entry name" value="Small_HSP"/>
</dbReference>
<comment type="caution">
    <text evidence="5">The sequence shown here is derived from an EMBL/GenBank/DDBJ whole genome shotgun (WGS) entry which is preliminary data.</text>
</comment>
<evidence type="ECO:0000313" key="5">
    <source>
        <dbReference type="EMBL" id="MFC3284165.1"/>
    </source>
</evidence>
<organism evidence="5 6">
    <name type="scientific">Litchfieldella rifensis</name>
    <dbReference type="NCBI Taxonomy" id="762643"/>
    <lineage>
        <taxon>Bacteria</taxon>
        <taxon>Pseudomonadati</taxon>
        <taxon>Pseudomonadota</taxon>
        <taxon>Gammaproteobacteria</taxon>
        <taxon>Oceanospirillales</taxon>
        <taxon>Halomonadaceae</taxon>
        <taxon>Litchfieldella</taxon>
    </lineage>
</organism>
<dbReference type="PROSITE" id="PS01031">
    <property type="entry name" value="SHSP"/>
    <property type="match status" value="1"/>
</dbReference>
<gene>
    <name evidence="5" type="ORF">ACFOEV_11150</name>
</gene>
<accession>A0ABV7LPK8</accession>
<dbReference type="PANTHER" id="PTHR11527">
    <property type="entry name" value="HEAT-SHOCK PROTEIN 20 FAMILY MEMBER"/>
    <property type="match status" value="1"/>
</dbReference>
<comment type="similarity">
    <text evidence="1 2">Belongs to the small heat shock protein (HSP20) family.</text>
</comment>
<evidence type="ECO:0000256" key="2">
    <source>
        <dbReference type="RuleBase" id="RU003616"/>
    </source>
</evidence>
<evidence type="ECO:0000256" key="3">
    <source>
        <dbReference type="SAM" id="MobiDB-lite"/>
    </source>
</evidence>